<feature type="region of interest" description="Disordered" evidence="2">
    <location>
        <begin position="170"/>
        <end position="248"/>
    </location>
</feature>
<feature type="coiled-coil region" evidence="1">
    <location>
        <begin position="30"/>
        <end position="57"/>
    </location>
</feature>
<protein>
    <submittedName>
        <fullName evidence="3">Uncharacterized protein</fullName>
    </submittedName>
</protein>
<feature type="compositionally biased region" description="Polar residues" evidence="2">
    <location>
        <begin position="272"/>
        <end position="281"/>
    </location>
</feature>
<feature type="compositionally biased region" description="Low complexity" evidence="2">
    <location>
        <begin position="229"/>
        <end position="238"/>
    </location>
</feature>
<reference evidence="3" key="2">
    <citation type="submission" date="2021-01" db="UniProtKB">
        <authorList>
            <consortium name="EnsemblMetazoa"/>
        </authorList>
    </citation>
    <scope>IDENTIFICATION</scope>
</reference>
<feature type="compositionally biased region" description="Basic and acidic residues" evidence="2">
    <location>
        <begin position="426"/>
        <end position="438"/>
    </location>
</feature>
<sequence>MSVGKSESLLRRDARAFCNKSNQRTIWEARRDERRTNQQLERELRHIERSKSYRERELDRDQVKFLNNFVEIFQRQCDIVAQRKSHVVDVETVNRDEHEDETSQYDTYDEYLDGSGQETMTITTLDQVTTEAASGVQDKAEENPEILLVAQMNRRKLRIHRDSLLPIIYSPCPSEDDSAPKFSSRPNSPRPRVISPSEAHFNMSDQGSEALKSDEKVMSERTSPDQDSPRSAAYPSSPRDIKVNVSAPVLRRRQLSPLNRFKIPESHFRAESPSSKNSTVFVNDVPDLGGSVRGDRIYRRGRKPQPPTFKSKLRSSKMGHRNQLDSQKKGRDSGAEGGGGAPMDEMALNTKFMLEFEEASRNALDPYASGTDIESIRKQFLVNTLAKKLKISALRSGHFAELDDIRKKIERRRKCVEEILEAKRKTRRIAREKEMKENGEDDTESNHNQNE</sequence>
<feature type="compositionally biased region" description="Basic residues" evidence="2">
    <location>
        <begin position="311"/>
        <end position="320"/>
    </location>
</feature>
<organism evidence="3 4">
    <name type="scientific">Strongylocentrotus purpuratus</name>
    <name type="common">Purple sea urchin</name>
    <dbReference type="NCBI Taxonomy" id="7668"/>
    <lineage>
        <taxon>Eukaryota</taxon>
        <taxon>Metazoa</taxon>
        <taxon>Echinodermata</taxon>
        <taxon>Eleutherozoa</taxon>
        <taxon>Echinozoa</taxon>
        <taxon>Echinoidea</taxon>
        <taxon>Euechinoidea</taxon>
        <taxon>Echinacea</taxon>
        <taxon>Camarodonta</taxon>
        <taxon>Echinidea</taxon>
        <taxon>Strongylocentrotidae</taxon>
        <taxon>Strongylocentrotus</taxon>
    </lineage>
</organism>
<dbReference type="GeneID" id="105446839"/>
<dbReference type="RefSeq" id="XP_011682466.2">
    <property type="nucleotide sequence ID" value="XM_011684164.2"/>
</dbReference>
<keyword evidence="4" id="KW-1185">Reference proteome</keyword>
<evidence type="ECO:0000313" key="3">
    <source>
        <dbReference type="EnsemblMetazoa" id="XP_011682466"/>
    </source>
</evidence>
<feature type="compositionally biased region" description="Basic and acidic residues" evidence="2">
    <location>
        <begin position="211"/>
        <end position="228"/>
    </location>
</feature>
<dbReference type="KEGG" id="spu:105446839"/>
<dbReference type="InParanoid" id="A0A7M7HQF0"/>
<feature type="region of interest" description="Disordered" evidence="2">
    <location>
        <begin position="426"/>
        <end position="451"/>
    </location>
</feature>
<dbReference type="EnsemblMetazoa" id="XM_011684164">
    <property type="protein sequence ID" value="XP_011682466"/>
    <property type="gene ID" value="LOC105446839"/>
</dbReference>
<dbReference type="OrthoDB" id="10348807at2759"/>
<feature type="region of interest" description="Disordered" evidence="2">
    <location>
        <begin position="267"/>
        <end position="344"/>
    </location>
</feature>
<dbReference type="OMA" id="IWEARRD"/>
<feature type="compositionally biased region" description="Basic and acidic residues" evidence="2">
    <location>
        <begin position="322"/>
        <end position="334"/>
    </location>
</feature>
<evidence type="ECO:0000256" key="1">
    <source>
        <dbReference type="SAM" id="Coils"/>
    </source>
</evidence>
<reference evidence="4" key="1">
    <citation type="submission" date="2015-02" db="EMBL/GenBank/DDBJ databases">
        <title>Genome sequencing for Strongylocentrotus purpuratus.</title>
        <authorList>
            <person name="Murali S."/>
            <person name="Liu Y."/>
            <person name="Vee V."/>
            <person name="English A."/>
            <person name="Wang M."/>
            <person name="Skinner E."/>
            <person name="Han Y."/>
            <person name="Muzny D.M."/>
            <person name="Worley K.C."/>
            <person name="Gibbs R.A."/>
        </authorList>
    </citation>
    <scope>NUCLEOTIDE SEQUENCE</scope>
</reference>
<accession>A0A7M7HQF0</accession>
<keyword evidence="1" id="KW-0175">Coiled coil</keyword>
<proteinExistence type="predicted"/>
<dbReference type="AlphaFoldDB" id="A0A7M7HQF0"/>
<dbReference type="Proteomes" id="UP000007110">
    <property type="component" value="Unassembled WGS sequence"/>
</dbReference>
<evidence type="ECO:0000313" key="4">
    <source>
        <dbReference type="Proteomes" id="UP000007110"/>
    </source>
</evidence>
<evidence type="ECO:0000256" key="2">
    <source>
        <dbReference type="SAM" id="MobiDB-lite"/>
    </source>
</evidence>
<name>A0A7M7HQF0_STRPU</name>